<reference evidence="7" key="2">
    <citation type="submission" date="2017-10" db="EMBL/GenBank/DDBJ databases">
        <title>Ladona fulva Genome sequencing and assembly.</title>
        <authorList>
            <person name="Murali S."/>
            <person name="Richards S."/>
            <person name="Bandaranaike D."/>
            <person name="Bellair M."/>
            <person name="Blankenburg K."/>
            <person name="Chao H."/>
            <person name="Dinh H."/>
            <person name="Doddapaneni H."/>
            <person name="Dugan-Rocha S."/>
            <person name="Elkadiri S."/>
            <person name="Gnanaolivu R."/>
            <person name="Hernandez B."/>
            <person name="Skinner E."/>
            <person name="Javaid M."/>
            <person name="Lee S."/>
            <person name="Li M."/>
            <person name="Ming W."/>
            <person name="Munidasa M."/>
            <person name="Muniz J."/>
            <person name="Nguyen L."/>
            <person name="Hughes D."/>
            <person name="Osuji N."/>
            <person name="Pu L.-L."/>
            <person name="Puazo M."/>
            <person name="Qu C."/>
            <person name="Quiroz J."/>
            <person name="Raj R."/>
            <person name="Weissenberger G."/>
            <person name="Xin Y."/>
            <person name="Zou X."/>
            <person name="Han Y."/>
            <person name="Worley K."/>
            <person name="Muzny D."/>
            <person name="Gibbs R."/>
        </authorList>
    </citation>
    <scope>NUCLEOTIDE SEQUENCE</scope>
    <source>
        <strain evidence="7">Sampled in the wild</strain>
    </source>
</reference>
<dbReference type="Gene3D" id="6.10.140.2220">
    <property type="match status" value="1"/>
</dbReference>
<dbReference type="OrthoDB" id="265717at2759"/>
<dbReference type="PANTHER" id="PTHR46455">
    <property type="entry name" value="SET AND MYND DOMAIN CONTAINING, ARTHROPOD-SPECIFIC, MEMBER 4, ISOFORM A"/>
    <property type="match status" value="1"/>
</dbReference>
<evidence type="ECO:0000256" key="3">
    <source>
        <dbReference type="ARBA" id="ARBA00022833"/>
    </source>
</evidence>
<feature type="transmembrane region" description="Helical" evidence="5">
    <location>
        <begin position="236"/>
        <end position="257"/>
    </location>
</feature>
<keyword evidence="5" id="KW-1133">Transmembrane helix</keyword>
<keyword evidence="5" id="KW-0812">Transmembrane</keyword>
<keyword evidence="1" id="KW-0479">Metal-binding</keyword>
<sequence>MNDYLPDLKITDEEGLCGVCSNLTKTKCSACGEIKYCSIEHQNADWEKHRGRCSPYKILNDDTLGRYAVAVRDLLPGEVIVRECPVTVGPKHYSPPVCLGCLTPIISLKELRLCSKCGWPTCSEECEQSEIHAENECPIFASARIRFLWNPTCVGEEDKAESALIPDNPMLQCITPLRLLLAKERDVRRWEKEVVPMEAHMEKRFDTDAWKSDTVNVSGFLRKACRLSERFSDEDIMWACGILQVLFLFFCCFITLVKITMYKSSQLLQSFLLAKESKMHAVQDANMI</sequence>
<feature type="domain" description="MYND-type" evidence="6">
    <location>
        <begin position="17"/>
        <end position="53"/>
    </location>
</feature>
<feature type="non-terminal residue" evidence="7">
    <location>
        <position position="1"/>
    </location>
</feature>
<protein>
    <recommendedName>
        <fullName evidence="6">MYND-type domain-containing protein</fullName>
    </recommendedName>
</protein>
<evidence type="ECO:0000259" key="6">
    <source>
        <dbReference type="PROSITE" id="PS50865"/>
    </source>
</evidence>
<dbReference type="PROSITE" id="PS50865">
    <property type="entry name" value="ZF_MYND_2"/>
    <property type="match status" value="1"/>
</dbReference>
<evidence type="ECO:0000256" key="4">
    <source>
        <dbReference type="PROSITE-ProRule" id="PRU00134"/>
    </source>
</evidence>
<evidence type="ECO:0000313" key="7">
    <source>
        <dbReference type="EMBL" id="KAG8225021.1"/>
    </source>
</evidence>
<comment type="caution">
    <text evidence="7">The sequence shown here is derived from an EMBL/GenBank/DDBJ whole genome shotgun (WGS) entry which is preliminary data.</text>
</comment>
<dbReference type="Proteomes" id="UP000792457">
    <property type="component" value="Unassembled WGS sequence"/>
</dbReference>
<name>A0A8K0NWY5_LADFU</name>
<dbReference type="AlphaFoldDB" id="A0A8K0NWY5"/>
<dbReference type="InterPro" id="IPR053010">
    <property type="entry name" value="SET_SmydA-8"/>
</dbReference>
<keyword evidence="2 4" id="KW-0863">Zinc-finger</keyword>
<accession>A0A8K0NWY5</accession>
<dbReference type="PANTHER" id="PTHR46455:SF7">
    <property type="entry name" value="RE12806P"/>
    <property type="match status" value="1"/>
</dbReference>
<reference evidence="7" key="1">
    <citation type="submission" date="2013-04" db="EMBL/GenBank/DDBJ databases">
        <authorList>
            <person name="Qu J."/>
            <person name="Murali S.C."/>
            <person name="Bandaranaike D."/>
            <person name="Bellair M."/>
            <person name="Blankenburg K."/>
            <person name="Chao H."/>
            <person name="Dinh H."/>
            <person name="Doddapaneni H."/>
            <person name="Downs B."/>
            <person name="Dugan-Rocha S."/>
            <person name="Elkadiri S."/>
            <person name="Gnanaolivu R.D."/>
            <person name="Hernandez B."/>
            <person name="Javaid M."/>
            <person name="Jayaseelan J.C."/>
            <person name="Lee S."/>
            <person name="Li M."/>
            <person name="Ming W."/>
            <person name="Munidasa M."/>
            <person name="Muniz J."/>
            <person name="Nguyen L."/>
            <person name="Ongeri F."/>
            <person name="Osuji N."/>
            <person name="Pu L.-L."/>
            <person name="Puazo M."/>
            <person name="Qu C."/>
            <person name="Quiroz J."/>
            <person name="Raj R."/>
            <person name="Weissenberger G."/>
            <person name="Xin Y."/>
            <person name="Zou X."/>
            <person name="Han Y."/>
            <person name="Richards S."/>
            <person name="Worley K."/>
            <person name="Muzny D."/>
            <person name="Gibbs R."/>
        </authorList>
    </citation>
    <scope>NUCLEOTIDE SEQUENCE</scope>
    <source>
        <strain evidence="7">Sampled in the wild</strain>
    </source>
</reference>
<dbReference type="SUPFAM" id="SSF144232">
    <property type="entry name" value="HIT/MYND zinc finger-like"/>
    <property type="match status" value="1"/>
</dbReference>
<proteinExistence type="predicted"/>
<evidence type="ECO:0000256" key="1">
    <source>
        <dbReference type="ARBA" id="ARBA00022723"/>
    </source>
</evidence>
<dbReference type="EMBL" id="KZ308221">
    <property type="protein sequence ID" value="KAG8225021.1"/>
    <property type="molecule type" value="Genomic_DNA"/>
</dbReference>
<dbReference type="InterPro" id="IPR002893">
    <property type="entry name" value="Znf_MYND"/>
</dbReference>
<organism evidence="7 8">
    <name type="scientific">Ladona fulva</name>
    <name type="common">Scarce chaser dragonfly</name>
    <name type="synonym">Libellula fulva</name>
    <dbReference type="NCBI Taxonomy" id="123851"/>
    <lineage>
        <taxon>Eukaryota</taxon>
        <taxon>Metazoa</taxon>
        <taxon>Ecdysozoa</taxon>
        <taxon>Arthropoda</taxon>
        <taxon>Hexapoda</taxon>
        <taxon>Insecta</taxon>
        <taxon>Pterygota</taxon>
        <taxon>Palaeoptera</taxon>
        <taxon>Odonata</taxon>
        <taxon>Epiprocta</taxon>
        <taxon>Anisoptera</taxon>
        <taxon>Libelluloidea</taxon>
        <taxon>Libellulidae</taxon>
        <taxon>Ladona</taxon>
    </lineage>
</organism>
<keyword evidence="3" id="KW-0862">Zinc</keyword>
<evidence type="ECO:0000256" key="2">
    <source>
        <dbReference type="ARBA" id="ARBA00022771"/>
    </source>
</evidence>
<evidence type="ECO:0000256" key="5">
    <source>
        <dbReference type="SAM" id="Phobius"/>
    </source>
</evidence>
<keyword evidence="5" id="KW-0472">Membrane</keyword>
<keyword evidence="8" id="KW-1185">Reference proteome</keyword>
<dbReference type="Pfam" id="PF01753">
    <property type="entry name" value="zf-MYND"/>
    <property type="match status" value="1"/>
</dbReference>
<gene>
    <name evidence="7" type="ORF">J437_LFUL006032</name>
</gene>
<dbReference type="PROSITE" id="PS01360">
    <property type="entry name" value="ZF_MYND_1"/>
    <property type="match status" value="1"/>
</dbReference>
<dbReference type="GO" id="GO:0008270">
    <property type="term" value="F:zinc ion binding"/>
    <property type="evidence" value="ECO:0007669"/>
    <property type="project" value="UniProtKB-KW"/>
</dbReference>
<evidence type="ECO:0000313" key="8">
    <source>
        <dbReference type="Proteomes" id="UP000792457"/>
    </source>
</evidence>